<dbReference type="PROSITE" id="PS50928">
    <property type="entry name" value="ABC_TM1"/>
    <property type="match status" value="1"/>
</dbReference>
<evidence type="ECO:0000256" key="5">
    <source>
        <dbReference type="ARBA" id="ARBA00022989"/>
    </source>
</evidence>
<keyword evidence="6 7" id="KW-0472">Membrane</keyword>
<dbReference type="CDD" id="cd06261">
    <property type="entry name" value="TM_PBP2"/>
    <property type="match status" value="1"/>
</dbReference>
<proteinExistence type="inferred from homology"/>
<evidence type="ECO:0000313" key="9">
    <source>
        <dbReference type="EMBL" id="EEF59728.1"/>
    </source>
</evidence>
<dbReference type="STRING" id="320771.Cflav_PD2549"/>
<reference evidence="9 10" key="1">
    <citation type="journal article" date="2011" name="J. Bacteriol.">
        <title>Genome sequence of 'Pedosphaera parvula' Ellin514, an aerobic Verrucomicrobial isolate from pasture soil.</title>
        <authorList>
            <person name="Kant R."/>
            <person name="van Passel M.W."/>
            <person name="Sangwan P."/>
            <person name="Palva A."/>
            <person name="Lucas S."/>
            <person name="Copeland A."/>
            <person name="Lapidus A."/>
            <person name="Glavina Del Rio T."/>
            <person name="Dalin E."/>
            <person name="Tice H."/>
            <person name="Bruce D."/>
            <person name="Goodwin L."/>
            <person name="Pitluck S."/>
            <person name="Chertkov O."/>
            <person name="Larimer F.W."/>
            <person name="Land M.L."/>
            <person name="Hauser L."/>
            <person name="Brettin T.S."/>
            <person name="Detter J.C."/>
            <person name="Han S."/>
            <person name="de Vos W.M."/>
            <person name="Janssen P.H."/>
            <person name="Smidt H."/>
        </authorList>
    </citation>
    <scope>NUCLEOTIDE SEQUENCE [LARGE SCALE GENOMIC DNA]</scope>
    <source>
        <strain evidence="9 10">Ellin514</strain>
    </source>
</reference>
<dbReference type="GO" id="GO:0055085">
    <property type="term" value="P:transmembrane transport"/>
    <property type="evidence" value="ECO:0007669"/>
    <property type="project" value="InterPro"/>
</dbReference>
<dbReference type="SUPFAM" id="SSF161098">
    <property type="entry name" value="MetI-like"/>
    <property type="match status" value="1"/>
</dbReference>
<dbReference type="AlphaFoldDB" id="B9XK90"/>
<dbReference type="InterPro" id="IPR035906">
    <property type="entry name" value="MetI-like_sf"/>
</dbReference>
<comment type="caution">
    <text evidence="9">The sequence shown here is derived from an EMBL/GenBank/DDBJ whole genome shotgun (WGS) entry which is preliminary data.</text>
</comment>
<dbReference type="GO" id="GO:0005886">
    <property type="term" value="C:plasma membrane"/>
    <property type="evidence" value="ECO:0007669"/>
    <property type="project" value="UniProtKB-SubCell"/>
</dbReference>
<feature type="transmembrane region" description="Helical" evidence="7">
    <location>
        <begin position="39"/>
        <end position="57"/>
    </location>
</feature>
<accession>B9XK90</accession>
<sequence>MNAPVHELKEETVSPAANGKAMPAVSSGATKASRLPVQILLAIPAAAAVAFVVHLWAARNQLAAETHAYSVFLGIVAVIAIVAATGQPFWQPLRRWMQHNCPIIAAAICLLCLWEVITSGFRWLPMPYFPGPAGVLQSLLNDRGLLFDSTWHSLILLLSGYALGVAVALVTGVCIGWFPHARYWGMPLLKVVGPIPATAWIPLAMVVSPSATCSAVGLIALAVWFPVTMLTASGISNTRASYLDVARTLGASRSYLIFKVAIPAAMPNIFLGLFMGLGASFLTLVVAETVGVKSGLGWYVSWAQGWAEYGKVYAALIIMAAFFSTIMTLLFKVRDRVLVWQKGTIKW</sequence>
<organism evidence="9 10">
    <name type="scientific">Pedosphaera parvula (strain Ellin514)</name>
    <dbReference type="NCBI Taxonomy" id="320771"/>
    <lineage>
        <taxon>Bacteria</taxon>
        <taxon>Pseudomonadati</taxon>
        <taxon>Verrucomicrobiota</taxon>
        <taxon>Pedosphaerae</taxon>
        <taxon>Pedosphaerales</taxon>
        <taxon>Pedosphaeraceae</taxon>
        <taxon>Pedosphaera</taxon>
    </lineage>
</organism>
<dbReference type="InterPro" id="IPR000515">
    <property type="entry name" value="MetI-like"/>
</dbReference>
<evidence type="ECO:0000259" key="8">
    <source>
        <dbReference type="PROSITE" id="PS50928"/>
    </source>
</evidence>
<keyword evidence="3" id="KW-1003">Cell membrane</keyword>
<keyword evidence="4 7" id="KW-0812">Transmembrane</keyword>
<comment type="subcellular location">
    <subcellularLocation>
        <location evidence="1 7">Cell membrane</location>
        <topology evidence="1 7">Multi-pass membrane protein</topology>
    </subcellularLocation>
</comment>
<evidence type="ECO:0000313" key="10">
    <source>
        <dbReference type="Proteomes" id="UP000003688"/>
    </source>
</evidence>
<keyword evidence="2 7" id="KW-0813">Transport</keyword>
<name>B9XK90_PEDPL</name>
<feature type="domain" description="ABC transmembrane type-1" evidence="8">
    <location>
        <begin position="150"/>
        <end position="331"/>
    </location>
</feature>
<evidence type="ECO:0000256" key="7">
    <source>
        <dbReference type="RuleBase" id="RU363032"/>
    </source>
</evidence>
<feature type="transmembrane region" description="Helical" evidence="7">
    <location>
        <begin position="269"/>
        <end position="292"/>
    </location>
</feature>
<feature type="transmembrane region" description="Helical" evidence="7">
    <location>
        <begin position="102"/>
        <end position="124"/>
    </location>
</feature>
<evidence type="ECO:0000256" key="3">
    <source>
        <dbReference type="ARBA" id="ARBA00022475"/>
    </source>
</evidence>
<evidence type="ECO:0000256" key="4">
    <source>
        <dbReference type="ARBA" id="ARBA00022692"/>
    </source>
</evidence>
<feature type="transmembrane region" description="Helical" evidence="7">
    <location>
        <begin position="154"/>
        <end position="178"/>
    </location>
</feature>
<dbReference type="Gene3D" id="1.10.3720.10">
    <property type="entry name" value="MetI-like"/>
    <property type="match status" value="1"/>
</dbReference>
<gene>
    <name evidence="9" type="ORF">Cflav_PD2549</name>
</gene>
<dbReference type="Pfam" id="PF00528">
    <property type="entry name" value="BPD_transp_1"/>
    <property type="match status" value="1"/>
</dbReference>
<protein>
    <submittedName>
        <fullName evidence="9">Binding-protein-dependent transport systems inner membrane component</fullName>
    </submittedName>
</protein>
<evidence type="ECO:0000256" key="2">
    <source>
        <dbReference type="ARBA" id="ARBA00022448"/>
    </source>
</evidence>
<dbReference type="PANTHER" id="PTHR30151:SF0">
    <property type="entry name" value="ABC TRANSPORTER PERMEASE PROTEIN MJ0413-RELATED"/>
    <property type="match status" value="1"/>
</dbReference>
<evidence type="ECO:0000256" key="1">
    <source>
        <dbReference type="ARBA" id="ARBA00004651"/>
    </source>
</evidence>
<keyword evidence="10" id="KW-1185">Reference proteome</keyword>
<comment type="similarity">
    <text evidence="7">Belongs to the binding-protein-dependent transport system permease family.</text>
</comment>
<evidence type="ECO:0000256" key="6">
    <source>
        <dbReference type="ARBA" id="ARBA00023136"/>
    </source>
</evidence>
<keyword evidence="5 7" id="KW-1133">Transmembrane helix</keyword>
<dbReference type="EMBL" id="ABOX02000024">
    <property type="protein sequence ID" value="EEF59728.1"/>
    <property type="molecule type" value="Genomic_DNA"/>
</dbReference>
<dbReference type="Proteomes" id="UP000003688">
    <property type="component" value="Unassembled WGS sequence"/>
</dbReference>
<dbReference type="PANTHER" id="PTHR30151">
    <property type="entry name" value="ALKANE SULFONATE ABC TRANSPORTER-RELATED, MEMBRANE SUBUNIT"/>
    <property type="match status" value="1"/>
</dbReference>
<feature type="transmembrane region" description="Helical" evidence="7">
    <location>
        <begin position="69"/>
        <end position="90"/>
    </location>
</feature>
<dbReference type="RefSeq" id="WP_007416233.1">
    <property type="nucleotide sequence ID" value="NZ_ABOX02000024.1"/>
</dbReference>
<feature type="transmembrane region" description="Helical" evidence="7">
    <location>
        <begin position="312"/>
        <end position="331"/>
    </location>
</feature>